<accession>A0A558JBA0</accession>
<dbReference type="CDD" id="cd08253">
    <property type="entry name" value="zeta_crystallin"/>
    <property type="match status" value="1"/>
</dbReference>
<dbReference type="InterPro" id="IPR011032">
    <property type="entry name" value="GroES-like_sf"/>
</dbReference>
<sequence>MKAAYYEAQGSARDVLKVGELPTPEPGSDEVRVRIHVSGLNPTDVKARTGFSTEMPYPRIIPHQDGAGVIEAVGANVPPDRLGERVWVYEAQYGRATGTAAEFVVVPARQAVHLPDTTSFEVGASLGIPALTAHRCLFSDGRLKGRRVLIHGGAGVVGTAAILLAKWAGAWVSTTVMSTEQATVAEENGADLVIDRKSADVASIVLEATEGLGVDHIVDVALKPNLDINLACLSQGGVISAYATANATDELSIPLLKAMMHGCVFRFVYIYNVPDELKQIAIADINSCLEAGYYSPKIGLNMPLRNIVEAHEALESSNVIGKVLIHM</sequence>
<feature type="domain" description="Enoyl reductase (ER)" evidence="2">
    <location>
        <begin position="11"/>
        <end position="325"/>
    </location>
</feature>
<proteinExistence type="predicted"/>
<dbReference type="InterPro" id="IPR051603">
    <property type="entry name" value="Zinc-ADH_QOR/CCCR"/>
</dbReference>
<dbReference type="SMART" id="SM00829">
    <property type="entry name" value="PKS_ER"/>
    <property type="match status" value="1"/>
</dbReference>
<gene>
    <name evidence="3" type="ORF">FQP89_07520</name>
</gene>
<reference evidence="3 4" key="1">
    <citation type="submission" date="2019-07" db="EMBL/GenBank/DDBJ databases">
        <title>Diversity of Bacteria from Kongsfjorden, Arctic.</title>
        <authorList>
            <person name="Yu Y."/>
        </authorList>
    </citation>
    <scope>NUCLEOTIDE SEQUENCE [LARGE SCALE GENOMIC DNA]</scope>
    <source>
        <strain evidence="3 4">SM1922</strain>
    </source>
</reference>
<name>A0A558JBA0_9GAMM</name>
<evidence type="ECO:0000313" key="3">
    <source>
        <dbReference type="EMBL" id="TVU90927.1"/>
    </source>
</evidence>
<organism evidence="3 4">
    <name type="scientific">Vreelandella titanicae</name>
    <dbReference type="NCBI Taxonomy" id="664683"/>
    <lineage>
        <taxon>Bacteria</taxon>
        <taxon>Pseudomonadati</taxon>
        <taxon>Pseudomonadota</taxon>
        <taxon>Gammaproteobacteria</taxon>
        <taxon>Oceanospirillales</taxon>
        <taxon>Halomonadaceae</taxon>
        <taxon>Vreelandella</taxon>
    </lineage>
</organism>
<dbReference type="Gene3D" id="3.90.180.10">
    <property type="entry name" value="Medium-chain alcohol dehydrogenases, catalytic domain"/>
    <property type="match status" value="1"/>
</dbReference>
<dbReference type="InterPro" id="IPR013154">
    <property type="entry name" value="ADH-like_N"/>
</dbReference>
<protein>
    <submittedName>
        <fullName evidence="3">NADPH:quinone reductase</fullName>
    </submittedName>
</protein>
<dbReference type="EMBL" id="VNFE01000002">
    <property type="protein sequence ID" value="TVU90927.1"/>
    <property type="molecule type" value="Genomic_DNA"/>
</dbReference>
<evidence type="ECO:0000313" key="4">
    <source>
        <dbReference type="Proteomes" id="UP000317288"/>
    </source>
</evidence>
<evidence type="ECO:0000256" key="1">
    <source>
        <dbReference type="ARBA" id="ARBA00022857"/>
    </source>
</evidence>
<dbReference type="Gene3D" id="3.40.50.720">
    <property type="entry name" value="NAD(P)-binding Rossmann-like Domain"/>
    <property type="match status" value="1"/>
</dbReference>
<dbReference type="GO" id="GO:0016491">
    <property type="term" value="F:oxidoreductase activity"/>
    <property type="evidence" value="ECO:0007669"/>
    <property type="project" value="InterPro"/>
</dbReference>
<dbReference type="AlphaFoldDB" id="A0A558JBA0"/>
<dbReference type="InterPro" id="IPR020843">
    <property type="entry name" value="ER"/>
</dbReference>
<dbReference type="Proteomes" id="UP000317288">
    <property type="component" value="Unassembled WGS sequence"/>
</dbReference>
<keyword evidence="1" id="KW-0521">NADP</keyword>
<dbReference type="PANTHER" id="PTHR44154">
    <property type="entry name" value="QUINONE OXIDOREDUCTASE"/>
    <property type="match status" value="1"/>
</dbReference>
<dbReference type="PANTHER" id="PTHR44154:SF1">
    <property type="entry name" value="QUINONE OXIDOREDUCTASE"/>
    <property type="match status" value="1"/>
</dbReference>
<dbReference type="Pfam" id="PF08240">
    <property type="entry name" value="ADH_N"/>
    <property type="match status" value="1"/>
</dbReference>
<dbReference type="SUPFAM" id="SSF50129">
    <property type="entry name" value="GroES-like"/>
    <property type="match status" value="1"/>
</dbReference>
<dbReference type="Pfam" id="PF00107">
    <property type="entry name" value="ADH_zinc_N"/>
    <property type="match status" value="1"/>
</dbReference>
<dbReference type="InterPro" id="IPR036291">
    <property type="entry name" value="NAD(P)-bd_dom_sf"/>
</dbReference>
<comment type="caution">
    <text evidence="3">The sequence shown here is derived from an EMBL/GenBank/DDBJ whole genome shotgun (WGS) entry which is preliminary data.</text>
</comment>
<dbReference type="RefSeq" id="WP_144810492.1">
    <property type="nucleotide sequence ID" value="NZ_VNFE01000002.1"/>
</dbReference>
<dbReference type="SUPFAM" id="SSF51735">
    <property type="entry name" value="NAD(P)-binding Rossmann-fold domains"/>
    <property type="match status" value="1"/>
</dbReference>
<evidence type="ECO:0000259" key="2">
    <source>
        <dbReference type="SMART" id="SM00829"/>
    </source>
</evidence>
<dbReference type="InterPro" id="IPR013149">
    <property type="entry name" value="ADH-like_C"/>
</dbReference>